<dbReference type="VEuPathDB" id="PlasmoDB:PVW1_140083200"/>
<name>A0A565A546_PLAVI</name>
<dbReference type="VEuPathDB" id="PlasmoDB:PVPAM_000019200"/>
<gene>
    <name evidence="2" type="ORF">PVP01_0003640</name>
</gene>
<feature type="transmembrane region" description="Helical" evidence="1">
    <location>
        <begin position="20"/>
        <end position="41"/>
    </location>
</feature>
<keyword evidence="1" id="KW-0472">Membrane</keyword>
<keyword evidence="1" id="KW-0812">Transmembrane</keyword>
<sequence length="353" mass="41253">MSSNDDAHTLDKIKDEVQIYFSLYSLFIYAFISSSDPYYIYKELNESCRKIMNNCACYDESVDGWEQKSEIKVVLKNLYSSIYKIASTTKGDTNDYYDDRKHEEIKKMGLMYLKYWLYDQMLKNKFDDSSIKSIFHGFQMYLKPKIDKIYKDFFKINELTLSEIKRIKKVYALYTIFYDNNNNWGPCSSDQCKYMDYFGEGLDELINSINKCSIEESMSNYCNELEEFLSICKDDKLNAGITVHEESTKNAAHDAGKYLLFSEKYKKTQLYIYLKNEELINFVKTSHFISSKYRATIAATSVVGSAIGLSSIFYYFYKQTRRTKFNCSACVGLGGVFSRFGAPLDWCSHEETF</sequence>
<organism evidence="2">
    <name type="scientific">Plasmodium vivax</name>
    <name type="common">malaria parasite P. vivax</name>
    <dbReference type="NCBI Taxonomy" id="5855"/>
    <lineage>
        <taxon>Eukaryota</taxon>
        <taxon>Sar</taxon>
        <taxon>Alveolata</taxon>
        <taxon>Apicomplexa</taxon>
        <taxon>Aconoidasida</taxon>
        <taxon>Haemosporida</taxon>
        <taxon>Plasmodiidae</taxon>
        <taxon>Plasmodium</taxon>
        <taxon>Plasmodium (Plasmodium)</taxon>
    </lineage>
</organism>
<accession>A0A565A546</accession>
<feature type="transmembrane region" description="Helical" evidence="1">
    <location>
        <begin position="295"/>
        <end position="317"/>
    </location>
</feature>
<reference evidence="2" key="1">
    <citation type="submission" date="2016-07" db="EMBL/GenBank/DDBJ databases">
        <authorList>
            <consortium name="Pathogen Informatics"/>
        </authorList>
    </citation>
    <scope>NUCLEOTIDE SEQUENCE</scope>
</reference>
<dbReference type="VEuPathDB" id="PlasmoDB:PVX_058690"/>
<dbReference type="Proteomes" id="UP000220605">
    <property type="component" value="Unassembled WGS sequence"/>
</dbReference>
<dbReference type="AlphaFoldDB" id="A0A565A546"/>
<proteinExistence type="predicted"/>
<keyword evidence="1" id="KW-1133">Transmembrane helix</keyword>
<dbReference type="EMBL" id="FLZR02000008">
    <property type="protein sequence ID" value="VUZ99649.1"/>
    <property type="molecule type" value="Genomic_DNA"/>
</dbReference>
<evidence type="ECO:0000313" key="2">
    <source>
        <dbReference type="EMBL" id="VUZ99649.1"/>
    </source>
</evidence>
<protein>
    <submittedName>
        <fullName evidence="2">VIR protein</fullName>
    </submittedName>
</protein>
<evidence type="ECO:0000256" key="1">
    <source>
        <dbReference type="SAM" id="Phobius"/>
    </source>
</evidence>
<dbReference type="VEuPathDB" id="PlasmoDB:PVP01_0003640"/>